<sequence>MDENGIKGTRATLARVYRPNRVPDKPRVSATRQIRRQRAADRQTKPPDLLPPDPKFIPFVAAGMEDDDSAGEDRDRRPDGGNDRDRTSIAVPVPSQRPPQPISASAAGDSASGKTVTLALPIQGPRAGGGGGGREDCWSEGATEVLIDAWEERYLQLTRGNLKHDHWREVADAVTSRENYGKAPKTDVQCKNRIDTLKKKYKVEKAKVESGKGSSTWIFFQKLDRLVGGSASASKAKSSAMQPTLQPTLQPTVAKLIFSVPTKARSLRQIEANSDDSSEGFPPEMVNGKKRKLKVGNGTIGDSTRELSRAIENLGKVYEKVERAKLKQAVEMEKQRMGFLRELESQRMQFYVKTQMEIGSLDS</sequence>
<dbReference type="PANTHER" id="PTHR31307:SF4">
    <property type="entry name" value="TRIHELIX TRANSCRIPTION FACTOR ASIL2"/>
    <property type="match status" value="1"/>
</dbReference>
<evidence type="ECO:0000256" key="5">
    <source>
        <dbReference type="ARBA" id="ARBA00023163"/>
    </source>
</evidence>
<feature type="compositionally biased region" description="Low complexity" evidence="7">
    <location>
        <begin position="103"/>
        <end position="113"/>
    </location>
</feature>
<dbReference type="PANTHER" id="PTHR31307">
    <property type="entry name" value="TRIHELIX TRANSCRIPTION FACTOR ASIL2"/>
    <property type="match status" value="1"/>
</dbReference>
<dbReference type="EMBL" id="JAINDJ010000003">
    <property type="protein sequence ID" value="KAG9452341.1"/>
    <property type="molecule type" value="Genomic_DNA"/>
</dbReference>
<keyword evidence="5" id="KW-0804">Transcription</keyword>
<evidence type="ECO:0000256" key="3">
    <source>
        <dbReference type="ARBA" id="ARBA00023054"/>
    </source>
</evidence>
<evidence type="ECO:0000259" key="8">
    <source>
        <dbReference type="Pfam" id="PF13837"/>
    </source>
</evidence>
<dbReference type="FunFam" id="1.10.10.60:FF:000104">
    <property type="entry name" value="trihelix transcription factor ASIL2"/>
    <property type="match status" value="1"/>
</dbReference>
<comment type="subcellular location">
    <subcellularLocation>
        <location evidence="1">Nucleus</location>
    </subcellularLocation>
</comment>
<feature type="compositionally biased region" description="Basic and acidic residues" evidence="7">
    <location>
        <begin position="71"/>
        <end position="87"/>
    </location>
</feature>
<evidence type="ECO:0000256" key="6">
    <source>
        <dbReference type="ARBA" id="ARBA00023242"/>
    </source>
</evidence>
<accession>A0AAV7EXG7</accession>
<evidence type="ECO:0000313" key="10">
    <source>
        <dbReference type="Proteomes" id="UP000825729"/>
    </source>
</evidence>
<dbReference type="Gene3D" id="1.10.10.60">
    <property type="entry name" value="Homeodomain-like"/>
    <property type="match status" value="1"/>
</dbReference>
<keyword evidence="4" id="KW-0238">DNA-binding</keyword>
<protein>
    <recommendedName>
        <fullName evidence="8">Myb/SANT-like DNA-binding domain-containing protein</fullName>
    </recommendedName>
</protein>
<keyword evidence="3" id="KW-0175">Coiled coil</keyword>
<feature type="region of interest" description="Disordered" evidence="7">
    <location>
        <begin position="1"/>
        <end position="114"/>
    </location>
</feature>
<feature type="domain" description="Myb/SANT-like DNA-binding" evidence="8">
    <location>
        <begin position="136"/>
        <end position="226"/>
    </location>
</feature>
<keyword evidence="10" id="KW-1185">Reference proteome</keyword>
<evidence type="ECO:0000313" key="9">
    <source>
        <dbReference type="EMBL" id="KAG9452341.1"/>
    </source>
</evidence>
<name>A0AAV7EXG7_ARIFI</name>
<dbReference type="InterPro" id="IPR044823">
    <property type="entry name" value="ASIL1/2-like"/>
</dbReference>
<dbReference type="AlphaFoldDB" id="A0AAV7EXG7"/>
<evidence type="ECO:0000256" key="1">
    <source>
        <dbReference type="ARBA" id="ARBA00004123"/>
    </source>
</evidence>
<proteinExistence type="predicted"/>
<organism evidence="9 10">
    <name type="scientific">Aristolochia fimbriata</name>
    <name type="common">White veined hardy Dutchman's pipe vine</name>
    <dbReference type="NCBI Taxonomy" id="158543"/>
    <lineage>
        <taxon>Eukaryota</taxon>
        <taxon>Viridiplantae</taxon>
        <taxon>Streptophyta</taxon>
        <taxon>Embryophyta</taxon>
        <taxon>Tracheophyta</taxon>
        <taxon>Spermatophyta</taxon>
        <taxon>Magnoliopsida</taxon>
        <taxon>Magnoliidae</taxon>
        <taxon>Piperales</taxon>
        <taxon>Aristolochiaceae</taxon>
        <taxon>Aristolochia</taxon>
    </lineage>
</organism>
<evidence type="ECO:0000256" key="2">
    <source>
        <dbReference type="ARBA" id="ARBA00023015"/>
    </source>
</evidence>
<reference evidence="9 10" key="1">
    <citation type="submission" date="2021-07" db="EMBL/GenBank/DDBJ databases">
        <title>The Aristolochia fimbriata genome: insights into angiosperm evolution, floral development and chemical biosynthesis.</title>
        <authorList>
            <person name="Jiao Y."/>
        </authorList>
    </citation>
    <scope>NUCLEOTIDE SEQUENCE [LARGE SCALE GENOMIC DNA]</scope>
    <source>
        <strain evidence="9">IBCAS-2021</strain>
        <tissue evidence="9">Leaf</tissue>
    </source>
</reference>
<keyword evidence="6" id="KW-0539">Nucleus</keyword>
<keyword evidence="2" id="KW-0805">Transcription regulation</keyword>
<dbReference type="InterPro" id="IPR044822">
    <property type="entry name" value="Myb_DNA-bind_4"/>
</dbReference>
<dbReference type="Pfam" id="PF13837">
    <property type="entry name" value="Myb_DNA-bind_4"/>
    <property type="match status" value="1"/>
</dbReference>
<dbReference type="GO" id="GO:0005634">
    <property type="term" value="C:nucleus"/>
    <property type="evidence" value="ECO:0007669"/>
    <property type="project" value="UniProtKB-SubCell"/>
</dbReference>
<evidence type="ECO:0000256" key="4">
    <source>
        <dbReference type="ARBA" id="ARBA00023125"/>
    </source>
</evidence>
<dbReference type="Proteomes" id="UP000825729">
    <property type="component" value="Unassembled WGS sequence"/>
</dbReference>
<evidence type="ECO:0000256" key="7">
    <source>
        <dbReference type="SAM" id="MobiDB-lite"/>
    </source>
</evidence>
<gene>
    <name evidence="9" type="ORF">H6P81_005245</name>
</gene>
<comment type="caution">
    <text evidence="9">The sequence shown here is derived from an EMBL/GenBank/DDBJ whole genome shotgun (WGS) entry which is preliminary data.</text>
</comment>
<dbReference type="GO" id="GO:0000976">
    <property type="term" value="F:transcription cis-regulatory region binding"/>
    <property type="evidence" value="ECO:0007669"/>
    <property type="project" value="TreeGrafter"/>
</dbReference>